<keyword evidence="10" id="KW-0902">Two-component regulatory system</keyword>
<keyword evidence="12" id="KW-0812">Transmembrane</keyword>
<organism evidence="14 15">
    <name type="scientific">Floridaenema aerugineum BLCC-F46</name>
    <dbReference type="NCBI Taxonomy" id="3153654"/>
    <lineage>
        <taxon>Bacteria</taxon>
        <taxon>Bacillati</taxon>
        <taxon>Cyanobacteriota</taxon>
        <taxon>Cyanophyceae</taxon>
        <taxon>Oscillatoriophycideae</taxon>
        <taxon>Aerosakkonematales</taxon>
        <taxon>Aerosakkonemataceae</taxon>
        <taxon>Floridanema</taxon>
        <taxon>Floridanema aerugineum</taxon>
    </lineage>
</organism>
<comment type="catalytic activity">
    <reaction evidence="1">
        <text>ATP + protein L-histidine = ADP + protein N-phospho-L-histidine.</text>
        <dbReference type="EC" id="2.7.13.3"/>
    </reaction>
</comment>
<evidence type="ECO:0000256" key="8">
    <source>
        <dbReference type="ARBA" id="ARBA00022777"/>
    </source>
</evidence>
<dbReference type="EC" id="2.7.13.3" evidence="3"/>
<feature type="transmembrane region" description="Helical" evidence="12">
    <location>
        <begin position="217"/>
        <end position="239"/>
    </location>
</feature>
<evidence type="ECO:0000256" key="10">
    <source>
        <dbReference type="ARBA" id="ARBA00023012"/>
    </source>
</evidence>
<keyword evidence="7" id="KW-0547">Nucleotide-binding</keyword>
<keyword evidence="15" id="KW-1185">Reference proteome</keyword>
<keyword evidence="12" id="KW-1133">Transmembrane helix</keyword>
<sequence>MLRNIDLNKKFTLVLTIVFMIGVLLSGLALSAILNRNAENEVTTQAEMLMQTMIAVRSYTDKQVNPLLAARLDTDPQFIPQTVPGYSAREVFENLRTSNKYTSLFYKEATLNPTNLRDKADTFETKLIESLRKNKSLNELRGYRQIGNENLYYIAKPLIISEASCLVCHSTPEAAPKSLLATYGSKNGFGWKLNEIVGAQVMSVPASHIQQAAQRSFLIVMAVVLTAFAIAILITNILLKKAVVYPIKRIVKVANEVSTGNMEAEFEHSSNDEIGMLAIAFNRMKISLSMAMDMLQRRN</sequence>
<evidence type="ECO:0000256" key="5">
    <source>
        <dbReference type="ARBA" id="ARBA00022553"/>
    </source>
</evidence>
<evidence type="ECO:0000256" key="6">
    <source>
        <dbReference type="ARBA" id="ARBA00022679"/>
    </source>
</evidence>
<evidence type="ECO:0000256" key="9">
    <source>
        <dbReference type="ARBA" id="ARBA00022840"/>
    </source>
</evidence>
<evidence type="ECO:0000259" key="13">
    <source>
        <dbReference type="PROSITE" id="PS50885"/>
    </source>
</evidence>
<proteinExistence type="predicted"/>
<evidence type="ECO:0000256" key="2">
    <source>
        <dbReference type="ARBA" id="ARBA00004651"/>
    </source>
</evidence>
<dbReference type="Pfam" id="PF11845">
    <property type="entry name" value="Tll0287-like"/>
    <property type="match status" value="1"/>
</dbReference>
<accession>A0ABV4XEX1</accession>
<evidence type="ECO:0000256" key="1">
    <source>
        <dbReference type="ARBA" id="ARBA00000085"/>
    </source>
</evidence>
<keyword evidence="8" id="KW-0418">Kinase</keyword>
<keyword evidence="4" id="KW-1003">Cell membrane</keyword>
<dbReference type="InterPro" id="IPR021796">
    <property type="entry name" value="Tll0287-like_dom"/>
</dbReference>
<keyword evidence="5" id="KW-0597">Phosphoprotein</keyword>
<dbReference type="PANTHER" id="PTHR45528">
    <property type="entry name" value="SENSOR HISTIDINE KINASE CPXA"/>
    <property type="match status" value="1"/>
</dbReference>
<gene>
    <name evidence="14" type="ORF">ACE1CC_30730</name>
</gene>
<dbReference type="PANTHER" id="PTHR45528:SF1">
    <property type="entry name" value="SENSOR HISTIDINE KINASE CPXA"/>
    <property type="match status" value="1"/>
</dbReference>
<evidence type="ECO:0000313" key="14">
    <source>
        <dbReference type="EMBL" id="MFB2881249.1"/>
    </source>
</evidence>
<comment type="subcellular location">
    <subcellularLocation>
        <location evidence="2">Cell membrane</location>
        <topology evidence="2">Multi-pass membrane protein</topology>
    </subcellularLocation>
</comment>
<dbReference type="RefSeq" id="WP_413274233.1">
    <property type="nucleotide sequence ID" value="NZ_JBHFNQ010000219.1"/>
</dbReference>
<evidence type="ECO:0000256" key="11">
    <source>
        <dbReference type="ARBA" id="ARBA00023136"/>
    </source>
</evidence>
<dbReference type="CDD" id="cd06225">
    <property type="entry name" value="HAMP"/>
    <property type="match status" value="1"/>
</dbReference>
<reference evidence="14 15" key="1">
    <citation type="submission" date="2024-09" db="EMBL/GenBank/DDBJ databases">
        <title>Floridaenema gen nov. (Aerosakkonemataceae, Aerosakkonematales ord. nov., Cyanobacteria) from benthic tropical and subtropical fresh waters, with the description of four new species.</title>
        <authorList>
            <person name="Moretto J.A."/>
            <person name="Berthold D.E."/>
            <person name="Lefler F.W."/>
            <person name="Huang I.-S."/>
            <person name="Laughinghouse H. IV."/>
        </authorList>
    </citation>
    <scope>NUCLEOTIDE SEQUENCE [LARGE SCALE GENOMIC DNA]</scope>
    <source>
        <strain evidence="14 15">BLCC-F46</strain>
    </source>
</reference>
<evidence type="ECO:0000256" key="12">
    <source>
        <dbReference type="SAM" id="Phobius"/>
    </source>
</evidence>
<keyword evidence="11 12" id="KW-0472">Membrane</keyword>
<dbReference type="SUPFAM" id="SSF158472">
    <property type="entry name" value="HAMP domain-like"/>
    <property type="match status" value="1"/>
</dbReference>
<dbReference type="InterPro" id="IPR050398">
    <property type="entry name" value="HssS/ArlS-like"/>
</dbReference>
<evidence type="ECO:0000256" key="3">
    <source>
        <dbReference type="ARBA" id="ARBA00012438"/>
    </source>
</evidence>
<keyword evidence="6" id="KW-0808">Transferase</keyword>
<dbReference type="Pfam" id="PF00672">
    <property type="entry name" value="HAMP"/>
    <property type="match status" value="1"/>
</dbReference>
<dbReference type="SMART" id="SM00304">
    <property type="entry name" value="HAMP"/>
    <property type="match status" value="1"/>
</dbReference>
<comment type="caution">
    <text evidence="14">The sequence shown here is derived from an EMBL/GenBank/DDBJ whole genome shotgun (WGS) entry which is preliminary data.</text>
</comment>
<dbReference type="Proteomes" id="UP001576774">
    <property type="component" value="Unassembled WGS sequence"/>
</dbReference>
<feature type="transmembrane region" description="Helical" evidence="12">
    <location>
        <begin position="12"/>
        <end position="34"/>
    </location>
</feature>
<dbReference type="InterPro" id="IPR003660">
    <property type="entry name" value="HAMP_dom"/>
</dbReference>
<name>A0ABV4XEX1_9CYAN</name>
<dbReference type="Gene3D" id="6.10.340.10">
    <property type="match status" value="1"/>
</dbReference>
<evidence type="ECO:0000313" key="15">
    <source>
        <dbReference type="Proteomes" id="UP001576774"/>
    </source>
</evidence>
<dbReference type="PROSITE" id="PS50885">
    <property type="entry name" value="HAMP"/>
    <property type="match status" value="1"/>
</dbReference>
<evidence type="ECO:0000256" key="7">
    <source>
        <dbReference type="ARBA" id="ARBA00022741"/>
    </source>
</evidence>
<evidence type="ECO:0000256" key="4">
    <source>
        <dbReference type="ARBA" id="ARBA00022475"/>
    </source>
</evidence>
<dbReference type="EMBL" id="JBHFNQ010000219">
    <property type="protein sequence ID" value="MFB2881249.1"/>
    <property type="molecule type" value="Genomic_DNA"/>
</dbReference>
<keyword evidence="9" id="KW-0067">ATP-binding</keyword>
<feature type="domain" description="HAMP" evidence="13">
    <location>
        <begin position="241"/>
        <end position="293"/>
    </location>
</feature>
<protein>
    <recommendedName>
        <fullName evidence="3">histidine kinase</fullName>
        <ecNumber evidence="3">2.7.13.3</ecNumber>
    </recommendedName>
</protein>